<accession>A0A517QY18</accession>
<dbReference type="Proteomes" id="UP000317318">
    <property type="component" value="Chromosome"/>
</dbReference>
<dbReference type="AlphaFoldDB" id="A0A517QY18"/>
<dbReference type="KEGG" id="svp:Pan189_09260"/>
<dbReference type="Pfam" id="PF18849">
    <property type="entry name" value="baeRF_family7"/>
    <property type="match status" value="1"/>
</dbReference>
<sequence length="413" mass="46029">MKETLTVDRFTRKELDKLLAYRGDVVLTITMPTHRTGGPELREDRIRFKNLLNEAQGQLEEFNADESVQKTTLRPLVELQDDENFWEHQGDGLVAFVGVKSGEADLFATYRMPVEFESRCVVDHRPDVAPLVQVVQGDGRYFVLAVSPNRVRLFEGSRFGLTEIEHAAMPENLVEALRIDEYKEHLQFHSVGADSSGGDAIYHGQGGSDLDRRKATELTSYFRRIDDALAEALGTGEAPLVFAGVEYLYPIFKEATRYSALLDEPVAGNPDDLSAQDLFEKAWPLVHQQYRTGLDEKLERLSKAVTTDLGETDPDKVFASSLDGAVETLYVSKKAWISGQADDSNRVLIRTGEAGEAGTSSSRGEHRNAIEDIVNRVLQYGGTVYYVEPEDLPESSELAAQYRYPVAEQVASS</sequence>
<proteinExistence type="predicted"/>
<protein>
    <submittedName>
        <fullName evidence="1">Uncharacterized protein</fullName>
    </submittedName>
</protein>
<keyword evidence="2" id="KW-1185">Reference proteome</keyword>
<organism evidence="1 2">
    <name type="scientific">Stratiformator vulcanicus</name>
    <dbReference type="NCBI Taxonomy" id="2527980"/>
    <lineage>
        <taxon>Bacteria</taxon>
        <taxon>Pseudomonadati</taxon>
        <taxon>Planctomycetota</taxon>
        <taxon>Planctomycetia</taxon>
        <taxon>Planctomycetales</taxon>
        <taxon>Planctomycetaceae</taxon>
        <taxon>Stratiformator</taxon>
    </lineage>
</organism>
<gene>
    <name evidence="1" type="ORF">Pan189_09260</name>
</gene>
<name>A0A517QY18_9PLAN</name>
<evidence type="ECO:0000313" key="2">
    <source>
        <dbReference type="Proteomes" id="UP000317318"/>
    </source>
</evidence>
<reference evidence="1 2" key="1">
    <citation type="submission" date="2019-02" db="EMBL/GenBank/DDBJ databases">
        <title>Deep-cultivation of Planctomycetes and their phenomic and genomic characterization uncovers novel biology.</title>
        <authorList>
            <person name="Wiegand S."/>
            <person name="Jogler M."/>
            <person name="Boedeker C."/>
            <person name="Pinto D."/>
            <person name="Vollmers J."/>
            <person name="Rivas-Marin E."/>
            <person name="Kohn T."/>
            <person name="Peeters S.H."/>
            <person name="Heuer A."/>
            <person name="Rast P."/>
            <person name="Oberbeckmann S."/>
            <person name="Bunk B."/>
            <person name="Jeske O."/>
            <person name="Meyerdierks A."/>
            <person name="Storesund J.E."/>
            <person name="Kallscheuer N."/>
            <person name="Luecker S."/>
            <person name="Lage O.M."/>
            <person name="Pohl T."/>
            <person name="Merkel B.J."/>
            <person name="Hornburger P."/>
            <person name="Mueller R.-W."/>
            <person name="Bruemmer F."/>
            <person name="Labrenz M."/>
            <person name="Spormann A.M."/>
            <person name="Op den Camp H."/>
            <person name="Overmann J."/>
            <person name="Amann R."/>
            <person name="Jetten M.S.M."/>
            <person name="Mascher T."/>
            <person name="Medema M.H."/>
            <person name="Devos D.P."/>
            <person name="Kaster A.-K."/>
            <person name="Ovreas L."/>
            <person name="Rohde M."/>
            <person name="Galperin M.Y."/>
            <person name="Jogler C."/>
        </authorList>
    </citation>
    <scope>NUCLEOTIDE SEQUENCE [LARGE SCALE GENOMIC DNA]</scope>
    <source>
        <strain evidence="1 2">Pan189</strain>
    </source>
</reference>
<dbReference type="InterPro" id="IPR040837">
    <property type="entry name" value="Bact_RF_family7"/>
</dbReference>
<dbReference type="EMBL" id="CP036268">
    <property type="protein sequence ID" value="QDT36566.1"/>
    <property type="molecule type" value="Genomic_DNA"/>
</dbReference>
<evidence type="ECO:0000313" key="1">
    <source>
        <dbReference type="EMBL" id="QDT36566.1"/>
    </source>
</evidence>